<dbReference type="Gene3D" id="1.10.287.950">
    <property type="entry name" value="Methyl-accepting chemotaxis protein"/>
    <property type="match status" value="1"/>
</dbReference>
<comment type="similarity">
    <text evidence="8">Belongs to the methyl-accepting chemotaxis (MCP) protein family.</text>
</comment>
<dbReference type="InterPro" id="IPR004089">
    <property type="entry name" value="MCPsignal_dom"/>
</dbReference>
<dbReference type="PANTHER" id="PTHR32089:SF112">
    <property type="entry name" value="LYSOZYME-LIKE PROTEIN-RELATED"/>
    <property type="match status" value="1"/>
</dbReference>
<feature type="domain" description="Methyl-accepting transducer" evidence="11">
    <location>
        <begin position="409"/>
        <end position="645"/>
    </location>
</feature>
<evidence type="ECO:0000256" key="7">
    <source>
        <dbReference type="ARBA" id="ARBA00023224"/>
    </source>
</evidence>
<evidence type="ECO:0000256" key="4">
    <source>
        <dbReference type="ARBA" id="ARBA00022692"/>
    </source>
</evidence>
<dbReference type="InterPro" id="IPR033479">
    <property type="entry name" value="dCache_1"/>
</dbReference>
<dbReference type="Proteomes" id="UP001519293">
    <property type="component" value="Unassembled WGS sequence"/>
</dbReference>
<dbReference type="Pfam" id="PF02743">
    <property type="entry name" value="dCache_1"/>
    <property type="match status" value="1"/>
</dbReference>
<keyword evidence="7 9" id="KW-0807">Transducer</keyword>
<dbReference type="SMART" id="SM00283">
    <property type="entry name" value="MA"/>
    <property type="match status" value="1"/>
</dbReference>
<dbReference type="EMBL" id="JAGIKZ010000018">
    <property type="protein sequence ID" value="MBP2242281.1"/>
    <property type="molecule type" value="Genomic_DNA"/>
</dbReference>
<protein>
    <submittedName>
        <fullName evidence="13">Methyl-accepting chemotaxis protein</fullName>
    </submittedName>
</protein>
<keyword evidence="3" id="KW-0145">Chemotaxis</keyword>
<evidence type="ECO:0000256" key="10">
    <source>
        <dbReference type="SAM" id="Phobius"/>
    </source>
</evidence>
<dbReference type="SUPFAM" id="SSF103190">
    <property type="entry name" value="Sensory domain-like"/>
    <property type="match status" value="1"/>
</dbReference>
<dbReference type="CDD" id="cd12913">
    <property type="entry name" value="PDC1_MCP_like"/>
    <property type="match status" value="1"/>
</dbReference>
<evidence type="ECO:0000256" key="1">
    <source>
        <dbReference type="ARBA" id="ARBA00004651"/>
    </source>
</evidence>
<keyword evidence="5 10" id="KW-1133">Transmembrane helix</keyword>
<evidence type="ECO:0000256" key="9">
    <source>
        <dbReference type="PROSITE-ProRule" id="PRU00284"/>
    </source>
</evidence>
<evidence type="ECO:0000256" key="5">
    <source>
        <dbReference type="ARBA" id="ARBA00022989"/>
    </source>
</evidence>
<dbReference type="InterPro" id="IPR003660">
    <property type="entry name" value="HAMP_dom"/>
</dbReference>
<evidence type="ECO:0000256" key="8">
    <source>
        <dbReference type="ARBA" id="ARBA00029447"/>
    </source>
</evidence>
<evidence type="ECO:0000259" key="12">
    <source>
        <dbReference type="PROSITE" id="PS50885"/>
    </source>
</evidence>
<evidence type="ECO:0000259" key="11">
    <source>
        <dbReference type="PROSITE" id="PS50111"/>
    </source>
</evidence>
<dbReference type="Gene3D" id="6.10.340.10">
    <property type="match status" value="1"/>
</dbReference>
<comment type="caution">
    <text evidence="13">The sequence shown here is derived from an EMBL/GenBank/DDBJ whole genome shotgun (WGS) entry which is preliminary data.</text>
</comment>
<sequence>MSLRIKLIVGVLSTMVLIIAVSSIFTYTSVSLFSKNGEELTNGLSTDVKRDVSGFAEHYAGTLTYHETKNVKASIQDILTRAKSDLATAASFSEVYTKQPDELTSLFEKIAGQNDIITNMYLGTEDKNFIIYPNDYPLPADYDPTTRPWYAPAQQKEEREYIITDAYLDAGTNHYMITVSLPLYIDNKLYGVLGVDITLEKITGTIADTKVGNTGYVILTDKNGSILGYKDTEAVVNNENISSLPIFKEKIDGNVYLDIEQVTYVSDKDEETGWEIFSVITQDEIASFSDQISQNMSKRITEADQDLQSILTKLFSTQIIIIIILLLVSILVSLFFAKYFIGPIKKLSGFLANVANGDLSKKMDAKSNDEIGILFTSVNTMIDSLRNMANKMNQLIQEVEKDSIVLKDQTTVSTHVTNTVSSAMNEVATGSEQLVSDMVNISSHIENNDVAVQSMSERISKIVEQAQETKSVTADGQLAMKNMSNKMNSIVSQSVESSSIMMALDHKLQTINEITALIQGIAEQTNLLSLNASIEAARAGEQGRGFAVVAQEVKKLAEQSSDSVGKISGLITEIQEDSSKALVNITIGRESAVQGAEMVNETENSYANMFQFIESLANDIDEIAGSSEKLSVNSQSIAASVDSVISISEQTSAGVEEVTSMTDEQVQSVQEVKNISESLHKLAYELRELIEHFKV</sequence>
<evidence type="ECO:0000256" key="6">
    <source>
        <dbReference type="ARBA" id="ARBA00023136"/>
    </source>
</evidence>
<evidence type="ECO:0000313" key="13">
    <source>
        <dbReference type="EMBL" id="MBP2242281.1"/>
    </source>
</evidence>
<dbReference type="Pfam" id="PF00015">
    <property type="entry name" value="MCPsignal"/>
    <property type="match status" value="1"/>
</dbReference>
<keyword evidence="2" id="KW-1003">Cell membrane</keyword>
<reference evidence="13 14" key="1">
    <citation type="submission" date="2021-03" db="EMBL/GenBank/DDBJ databases">
        <title>Genomic Encyclopedia of Type Strains, Phase IV (KMG-IV): sequencing the most valuable type-strain genomes for metagenomic binning, comparative biology and taxonomic classification.</title>
        <authorList>
            <person name="Goeker M."/>
        </authorList>
    </citation>
    <scope>NUCLEOTIDE SEQUENCE [LARGE SCALE GENOMIC DNA]</scope>
    <source>
        <strain evidence="13 14">DSM 26675</strain>
    </source>
</reference>
<keyword evidence="14" id="KW-1185">Reference proteome</keyword>
<accession>A0ABS4RHB8</accession>
<dbReference type="PROSITE" id="PS50885">
    <property type="entry name" value="HAMP"/>
    <property type="match status" value="1"/>
</dbReference>
<keyword evidence="4 10" id="KW-0812">Transmembrane</keyword>
<dbReference type="PROSITE" id="PS50111">
    <property type="entry name" value="CHEMOTAXIS_TRANSDUC_2"/>
    <property type="match status" value="1"/>
</dbReference>
<comment type="subcellular location">
    <subcellularLocation>
        <location evidence="1">Cell membrane</location>
        <topology evidence="1">Multi-pass membrane protein</topology>
    </subcellularLocation>
</comment>
<dbReference type="SUPFAM" id="SSF58104">
    <property type="entry name" value="Methyl-accepting chemotaxis protein (MCP) signaling domain"/>
    <property type="match status" value="1"/>
</dbReference>
<dbReference type="RefSeq" id="WP_066394102.1">
    <property type="nucleotide sequence ID" value="NZ_JAGIKZ010000018.1"/>
</dbReference>
<proteinExistence type="inferred from homology"/>
<evidence type="ECO:0000313" key="14">
    <source>
        <dbReference type="Proteomes" id="UP001519293"/>
    </source>
</evidence>
<evidence type="ECO:0000256" key="3">
    <source>
        <dbReference type="ARBA" id="ARBA00022500"/>
    </source>
</evidence>
<dbReference type="CDD" id="cd06225">
    <property type="entry name" value="HAMP"/>
    <property type="match status" value="1"/>
</dbReference>
<evidence type="ECO:0000256" key="2">
    <source>
        <dbReference type="ARBA" id="ARBA00022475"/>
    </source>
</evidence>
<dbReference type="CDD" id="cd11386">
    <property type="entry name" value="MCP_signal"/>
    <property type="match status" value="1"/>
</dbReference>
<gene>
    <name evidence="13" type="ORF">J2Z40_002855</name>
</gene>
<dbReference type="Pfam" id="PF00672">
    <property type="entry name" value="HAMP"/>
    <property type="match status" value="1"/>
</dbReference>
<feature type="domain" description="HAMP" evidence="12">
    <location>
        <begin position="338"/>
        <end position="390"/>
    </location>
</feature>
<feature type="transmembrane region" description="Helical" evidence="10">
    <location>
        <begin position="319"/>
        <end position="341"/>
    </location>
</feature>
<dbReference type="PANTHER" id="PTHR32089">
    <property type="entry name" value="METHYL-ACCEPTING CHEMOTAXIS PROTEIN MCPB"/>
    <property type="match status" value="1"/>
</dbReference>
<dbReference type="Gene3D" id="3.30.450.20">
    <property type="entry name" value="PAS domain"/>
    <property type="match status" value="2"/>
</dbReference>
<dbReference type="InterPro" id="IPR029151">
    <property type="entry name" value="Sensor-like_sf"/>
</dbReference>
<name>A0ABS4RHB8_9BACI</name>
<dbReference type="SMART" id="SM00304">
    <property type="entry name" value="HAMP"/>
    <property type="match status" value="1"/>
</dbReference>
<keyword evidence="6 10" id="KW-0472">Membrane</keyword>
<feature type="transmembrane region" description="Helical" evidence="10">
    <location>
        <begin position="7"/>
        <end position="27"/>
    </location>
</feature>
<organism evidence="13 14">
    <name type="scientific">Cytobacillus eiseniae</name>
    <dbReference type="NCBI Taxonomy" id="762947"/>
    <lineage>
        <taxon>Bacteria</taxon>
        <taxon>Bacillati</taxon>
        <taxon>Bacillota</taxon>
        <taxon>Bacilli</taxon>
        <taxon>Bacillales</taxon>
        <taxon>Bacillaceae</taxon>
        <taxon>Cytobacillus</taxon>
    </lineage>
</organism>